<proteinExistence type="predicted"/>
<name>A0ABY5PLR6_9ACTN</name>
<dbReference type="RefSeq" id="WP_353866068.1">
    <property type="nucleotide sequence ID" value="NZ_CP088295.1"/>
</dbReference>
<dbReference type="CDD" id="cd16282">
    <property type="entry name" value="metallo-hydrolase-like_MBL-fold"/>
    <property type="match status" value="1"/>
</dbReference>
<sequence length="347" mass="37424">MTGPVGTLREAPARFAGGLTEIAPQTYAWLQPNGDWSESNCGLVVGGDAAVLIDTAWDLRLTRRILAAVADEVGVPIRTVVATHADGDHVNGLQLLPDAEFVCAEAARDELAGENPGALRWSQTGVHLLRRFAIGPPRRFGAYLDWMLSPFEFRGIEVRGPDRTFAGRLQLTVGDRELHLHHLGPAHTAGDTIVHVPDAATVFAGDLLFTGVTPNGWTGPVAGWQAALHAIAALEPEVIVPGHGPVSDLGAVAELDRYWSWLTEHASRLLADGVSVDDAAEAIVRSDAFAAEPWGRWDCPERTVCNIVLIDRARRGVPTHITHRERPLIMWKVARLAARLRAGATPA</sequence>
<dbReference type="Gene3D" id="3.60.15.10">
    <property type="entry name" value="Ribonuclease Z/Hydroxyacylglutathione hydrolase-like"/>
    <property type="match status" value="1"/>
</dbReference>
<dbReference type="EMBL" id="CP088295">
    <property type="protein sequence ID" value="UUY05623.1"/>
    <property type="molecule type" value="Genomic_DNA"/>
</dbReference>
<evidence type="ECO:0000313" key="3">
    <source>
        <dbReference type="Proteomes" id="UP001058860"/>
    </source>
</evidence>
<dbReference type="InterPro" id="IPR050855">
    <property type="entry name" value="NDM-1-like"/>
</dbReference>
<gene>
    <name evidence="2" type="ORF">LRS13_08925</name>
</gene>
<evidence type="ECO:0000313" key="2">
    <source>
        <dbReference type="EMBL" id="UUY05623.1"/>
    </source>
</evidence>
<protein>
    <submittedName>
        <fullName evidence="2">MBL fold metallo-hydrolase</fullName>
    </submittedName>
</protein>
<dbReference type="InterPro" id="IPR001279">
    <property type="entry name" value="Metallo-B-lactamas"/>
</dbReference>
<feature type="domain" description="Metallo-beta-lactamase" evidence="1">
    <location>
        <begin position="38"/>
        <end position="243"/>
    </location>
</feature>
<dbReference type="Proteomes" id="UP001058860">
    <property type="component" value="Chromosome"/>
</dbReference>
<organism evidence="2 3">
    <name type="scientific">Svornostia abyssi</name>
    <dbReference type="NCBI Taxonomy" id="2898438"/>
    <lineage>
        <taxon>Bacteria</taxon>
        <taxon>Bacillati</taxon>
        <taxon>Actinomycetota</taxon>
        <taxon>Thermoleophilia</taxon>
        <taxon>Solirubrobacterales</taxon>
        <taxon>Baekduiaceae</taxon>
        <taxon>Svornostia</taxon>
    </lineage>
</organism>
<evidence type="ECO:0000259" key="1">
    <source>
        <dbReference type="SMART" id="SM00849"/>
    </source>
</evidence>
<dbReference type="SUPFAM" id="SSF56281">
    <property type="entry name" value="Metallo-hydrolase/oxidoreductase"/>
    <property type="match status" value="1"/>
</dbReference>
<dbReference type="SMART" id="SM00849">
    <property type="entry name" value="Lactamase_B"/>
    <property type="match status" value="1"/>
</dbReference>
<dbReference type="PANTHER" id="PTHR42951">
    <property type="entry name" value="METALLO-BETA-LACTAMASE DOMAIN-CONTAINING"/>
    <property type="match status" value="1"/>
</dbReference>
<accession>A0ABY5PLR6</accession>
<dbReference type="Pfam" id="PF00753">
    <property type="entry name" value="Lactamase_B"/>
    <property type="match status" value="1"/>
</dbReference>
<dbReference type="InterPro" id="IPR036866">
    <property type="entry name" value="RibonucZ/Hydroxyglut_hydro"/>
</dbReference>
<reference evidence="3" key="1">
    <citation type="submission" date="2021-11" db="EMBL/GenBank/DDBJ databases">
        <title>Cultivation dependent microbiological survey of springs from the worlds oldest radium mine currently devoted to the extraction of radon-saturated water.</title>
        <authorList>
            <person name="Kapinusova G."/>
            <person name="Smrhova T."/>
            <person name="Strejcek M."/>
            <person name="Suman J."/>
            <person name="Jani K."/>
            <person name="Pajer P."/>
            <person name="Uhlik O."/>
        </authorList>
    </citation>
    <scope>NUCLEOTIDE SEQUENCE [LARGE SCALE GENOMIC DNA]</scope>
    <source>
        <strain evidence="3">J379</strain>
    </source>
</reference>
<keyword evidence="3" id="KW-1185">Reference proteome</keyword>
<dbReference type="PANTHER" id="PTHR42951:SF4">
    <property type="entry name" value="ACYL-COENZYME A THIOESTERASE MBLAC2"/>
    <property type="match status" value="1"/>
</dbReference>